<gene>
    <name evidence="2" type="primary">aau3</name>
    <name evidence="2" type="ORF">GCM10011415_09360</name>
</gene>
<comment type="caution">
    <text evidence="2">The sequence shown here is derived from an EMBL/GenBank/DDBJ whole genome shotgun (WGS) entry which is preliminary data.</text>
</comment>
<dbReference type="Proteomes" id="UP000617145">
    <property type="component" value="Unassembled WGS sequence"/>
</dbReference>
<dbReference type="EMBL" id="BMJV01000001">
    <property type="protein sequence ID" value="GGG64812.1"/>
    <property type="molecule type" value="Genomic_DNA"/>
</dbReference>
<dbReference type="RefSeq" id="WP_188789020.1">
    <property type="nucleotide sequence ID" value="NZ_BMJV01000001.1"/>
</dbReference>
<dbReference type="Gene3D" id="1.10.10.10">
    <property type="entry name" value="Winged helix-like DNA-binding domain superfamily/Winged helix DNA-binding domain"/>
    <property type="match status" value="1"/>
</dbReference>
<dbReference type="InterPro" id="IPR030489">
    <property type="entry name" value="TR_Rrf2-type_CS"/>
</dbReference>
<dbReference type="NCBIfam" id="TIGR00738">
    <property type="entry name" value="rrf2_super"/>
    <property type="match status" value="1"/>
</dbReference>
<reference evidence="2" key="1">
    <citation type="journal article" date="2014" name="Int. J. Syst. Evol. Microbiol.">
        <title>Complete genome sequence of Corynebacterium casei LMG S-19264T (=DSM 44701T), isolated from a smear-ripened cheese.</title>
        <authorList>
            <consortium name="US DOE Joint Genome Institute (JGI-PGF)"/>
            <person name="Walter F."/>
            <person name="Albersmeier A."/>
            <person name="Kalinowski J."/>
            <person name="Ruckert C."/>
        </authorList>
    </citation>
    <scope>NUCLEOTIDE SEQUENCE</scope>
    <source>
        <strain evidence="2">CGMCC 1.15762</strain>
    </source>
</reference>
<reference evidence="2" key="2">
    <citation type="submission" date="2020-09" db="EMBL/GenBank/DDBJ databases">
        <authorList>
            <person name="Sun Q."/>
            <person name="Zhou Y."/>
        </authorList>
    </citation>
    <scope>NUCLEOTIDE SEQUENCE</scope>
    <source>
        <strain evidence="2">CGMCC 1.15762</strain>
    </source>
</reference>
<keyword evidence="1" id="KW-0238">DNA-binding</keyword>
<keyword evidence="3" id="KW-1185">Reference proteome</keyword>
<accession>A0A8J2ZI13</accession>
<dbReference type="AlphaFoldDB" id="A0A8J2ZI13"/>
<dbReference type="PANTHER" id="PTHR33221">
    <property type="entry name" value="WINGED HELIX-TURN-HELIX TRANSCRIPTIONAL REGULATOR, RRF2 FAMILY"/>
    <property type="match status" value="1"/>
</dbReference>
<organism evidence="2 3">
    <name type="scientific">Salipiger pallidus</name>
    <dbReference type="NCBI Taxonomy" id="1775170"/>
    <lineage>
        <taxon>Bacteria</taxon>
        <taxon>Pseudomonadati</taxon>
        <taxon>Pseudomonadota</taxon>
        <taxon>Alphaproteobacteria</taxon>
        <taxon>Rhodobacterales</taxon>
        <taxon>Roseobacteraceae</taxon>
        <taxon>Salipiger</taxon>
    </lineage>
</organism>
<dbReference type="PROSITE" id="PS01332">
    <property type="entry name" value="HTH_RRF2_1"/>
    <property type="match status" value="1"/>
</dbReference>
<name>A0A8J2ZI13_9RHOB</name>
<protein>
    <submittedName>
        <fullName evidence="2">Transcriptional regulator</fullName>
    </submittedName>
</protein>
<evidence type="ECO:0000313" key="2">
    <source>
        <dbReference type="EMBL" id="GGG64812.1"/>
    </source>
</evidence>
<dbReference type="InterPro" id="IPR000944">
    <property type="entry name" value="Tscrpt_reg_Rrf2"/>
</dbReference>
<proteinExistence type="predicted"/>
<dbReference type="PROSITE" id="PS51197">
    <property type="entry name" value="HTH_RRF2_2"/>
    <property type="match status" value="1"/>
</dbReference>
<dbReference type="PANTHER" id="PTHR33221:SF4">
    <property type="entry name" value="HTH-TYPE TRANSCRIPTIONAL REPRESSOR NSRR"/>
    <property type="match status" value="1"/>
</dbReference>
<dbReference type="InterPro" id="IPR036388">
    <property type="entry name" value="WH-like_DNA-bd_sf"/>
</dbReference>
<sequence>MHLSKFTDYALRVCLYLSAHDGRLSPISEIARAHELSHSNLMKVVNRLVEGGLLQSVRGRSGGVRLARPATEIRVGAVARYMEGDEALVDCASCILRGNCGLVPGLAQAKNAFYDSLDRFSLADAVNAHPRTVPILEAAAQAHGRGAAAK</sequence>
<dbReference type="Pfam" id="PF02082">
    <property type="entry name" value="Rrf2"/>
    <property type="match status" value="1"/>
</dbReference>
<dbReference type="InterPro" id="IPR036390">
    <property type="entry name" value="WH_DNA-bd_sf"/>
</dbReference>
<dbReference type="GO" id="GO:0003700">
    <property type="term" value="F:DNA-binding transcription factor activity"/>
    <property type="evidence" value="ECO:0007669"/>
    <property type="project" value="TreeGrafter"/>
</dbReference>
<dbReference type="GO" id="GO:0005829">
    <property type="term" value="C:cytosol"/>
    <property type="evidence" value="ECO:0007669"/>
    <property type="project" value="TreeGrafter"/>
</dbReference>
<evidence type="ECO:0000256" key="1">
    <source>
        <dbReference type="ARBA" id="ARBA00023125"/>
    </source>
</evidence>
<evidence type="ECO:0000313" key="3">
    <source>
        <dbReference type="Proteomes" id="UP000617145"/>
    </source>
</evidence>
<dbReference type="SUPFAM" id="SSF46785">
    <property type="entry name" value="Winged helix' DNA-binding domain"/>
    <property type="match status" value="1"/>
</dbReference>
<dbReference type="GO" id="GO:0003677">
    <property type="term" value="F:DNA binding"/>
    <property type="evidence" value="ECO:0007669"/>
    <property type="project" value="UniProtKB-KW"/>
</dbReference>